<feature type="domain" description="Heterokaryon incompatibility" evidence="1">
    <location>
        <begin position="316"/>
        <end position="485"/>
    </location>
</feature>
<organism evidence="2 3">
    <name type="scientific">Colletotrichum orchidophilum</name>
    <dbReference type="NCBI Taxonomy" id="1209926"/>
    <lineage>
        <taxon>Eukaryota</taxon>
        <taxon>Fungi</taxon>
        <taxon>Dikarya</taxon>
        <taxon>Ascomycota</taxon>
        <taxon>Pezizomycotina</taxon>
        <taxon>Sordariomycetes</taxon>
        <taxon>Hypocreomycetidae</taxon>
        <taxon>Glomerellales</taxon>
        <taxon>Glomerellaceae</taxon>
        <taxon>Colletotrichum</taxon>
    </lineage>
</organism>
<comment type="caution">
    <text evidence="2">The sequence shown here is derived from an EMBL/GenBank/DDBJ whole genome shotgun (WGS) entry which is preliminary data.</text>
</comment>
<keyword evidence="3" id="KW-1185">Reference proteome</keyword>
<dbReference type="EMBL" id="MJBS01000024">
    <property type="protein sequence ID" value="OHF00812.1"/>
    <property type="molecule type" value="Genomic_DNA"/>
</dbReference>
<dbReference type="PANTHER" id="PTHR33112:SF16">
    <property type="entry name" value="HETEROKARYON INCOMPATIBILITY DOMAIN-CONTAINING PROTEIN"/>
    <property type="match status" value="1"/>
</dbReference>
<sequence length="843" mass="96601">MGSADVDIITELTQWYEERYSEKTDNDIRLAYLLSPEWEALVYPRLAAYDDLEKRRQAEGAPRQEWQDAVDQDRRSFSHHQNMYFKPIEPRLWPICPLWVHLARYKGRPDFDAHQRLHGWASLLDDWEEIQRLVRDESEFCNTLSPAQRRSFDLLQSWWKAAYCDDDLLNATIAHLQSRRPFWTINNPSADENLCLVASRVKTDTSLYHSHLFRLFLLEFHPQSWEPFLCQVKLFMLQSARYRSSCIATIQKLSYPVLHPSRSLADGQVTYPIVVQNDAEHQTITSAQASINPYYLWDNKGQKTVAVKDLPECPPYVCISHTWGRWRTRTDTTVPGVPWLVPENTRYDVRDLPGQLKELGYRFIWFDLFCIPQDRSERAALEIASQASIFKGSSNCIAWINDVDSWHGVLAALDWMSLRSQSLTSTRDTNAIKERMAEVTQAAKVPMELLKRKPRDETENLADLADDVTAGEPTFWMSSLWTLQECILCPEIQLYSRTWARLEDRGGSAISLRTLMVFLRDTLLHNRLEEPIAAPFSDPVKHDSEVANDPGRKLYLNVSNWKFPRAVRDLYYLCMMTRLDNALTSGSPTTILTNANLRQCTSSRAPAIMSAVGVTDWYLEGMQASKSGKATSPQPLVFETYPLAFLREASRKFGAMFYESIANNLSRKSTTQELRRVLLRNERGGTMLPISRSKGWFSNISGSYEHTYIDRRDHEAVADWMVNEDGSVSMPSAGIAMTSDDEPGTRKLSGTINCVLAQTDAEGKLEMYTSVVKDMLSTLKDLSYSSRRIYAVALYQDMSFLHGVLLEKVPLSIFGKHYLNKIGSFVLTDMSLPPTSKVDWKVL</sequence>
<gene>
    <name evidence="2" type="ORF">CORC01_03886</name>
</gene>
<name>A0A1G4BHC9_9PEZI</name>
<dbReference type="AlphaFoldDB" id="A0A1G4BHC9"/>
<accession>A0A1G4BHC9</accession>
<dbReference type="STRING" id="1209926.A0A1G4BHC9"/>
<dbReference type="OrthoDB" id="2157530at2759"/>
<proteinExistence type="predicted"/>
<evidence type="ECO:0000313" key="3">
    <source>
        <dbReference type="Proteomes" id="UP000176998"/>
    </source>
</evidence>
<dbReference type="RefSeq" id="XP_022477954.1">
    <property type="nucleotide sequence ID" value="XM_022615535.1"/>
</dbReference>
<dbReference type="GeneID" id="34557045"/>
<dbReference type="InterPro" id="IPR010730">
    <property type="entry name" value="HET"/>
</dbReference>
<evidence type="ECO:0000313" key="2">
    <source>
        <dbReference type="EMBL" id="OHF00812.1"/>
    </source>
</evidence>
<dbReference type="PANTHER" id="PTHR33112">
    <property type="entry name" value="DOMAIN PROTEIN, PUTATIVE-RELATED"/>
    <property type="match status" value="1"/>
</dbReference>
<reference evidence="2 3" key="1">
    <citation type="submission" date="2016-09" db="EMBL/GenBank/DDBJ databases">
        <authorList>
            <person name="Capua I."/>
            <person name="De Benedictis P."/>
            <person name="Joannis T."/>
            <person name="Lombin L.H."/>
            <person name="Cattoli G."/>
        </authorList>
    </citation>
    <scope>NUCLEOTIDE SEQUENCE [LARGE SCALE GENOMIC DNA]</scope>
    <source>
        <strain evidence="2 3">IMI 309357</strain>
    </source>
</reference>
<evidence type="ECO:0000259" key="1">
    <source>
        <dbReference type="Pfam" id="PF06985"/>
    </source>
</evidence>
<dbReference type="Pfam" id="PF06985">
    <property type="entry name" value="HET"/>
    <property type="match status" value="1"/>
</dbReference>
<protein>
    <recommendedName>
        <fullName evidence="1">Heterokaryon incompatibility domain-containing protein</fullName>
    </recommendedName>
</protein>
<dbReference type="Proteomes" id="UP000176998">
    <property type="component" value="Unassembled WGS sequence"/>
</dbReference>